<dbReference type="Proteomes" id="UP000027265">
    <property type="component" value="Unassembled WGS sequence"/>
</dbReference>
<dbReference type="Gene3D" id="3.40.50.720">
    <property type="entry name" value="NAD(P)-binding Rossmann-like Domain"/>
    <property type="match status" value="1"/>
</dbReference>
<keyword evidence="2" id="KW-0560">Oxidoreductase</keyword>
<dbReference type="AlphaFoldDB" id="A0A067PPB1"/>
<keyword evidence="5" id="KW-1185">Reference proteome</keyword>
<evidence type="ECO:0000256" key="2">
    <source>
        <dbReference type="ARBA" id="ARBA00023002"/>
    </source>
</evidence>
<dbReference type="PANTHER" id="PTHR47706:SF9">
    <property type="entry name" value="NMRA-LIKE DOMAIN-CONTAINING PROTEIN-RELATED"/>
    <property type="match status" value="1"/>
</dbReference>
<dbReference type="InterPro" id="IPR051609">
    <property type="entry name" value="NmrA/Isoflavone_reductase-like"/>
</dbReference>
<reference evidence="5" key="1">
    <citation type="journal article" date="2014" name="Proc. Natl. Acad. Sci. U.S.A.">
        <title>Extensive sampling of basidiomycete genomes demonstrates inadequacy of the white-rot/brown-rot paradigm for wood decay fungi.</title>
        <authorList>
            <person name="Riley R."/>
            <person name="Salamov A.A."/>
            <person name="Brown D.W."/>
            <person name="Nagy L.G."/>
            <person name="Floudas D."/>
            <person name="Held B.W."/>
            <person name="Levasseur A."/>
            <person name="Lombard V."/>
            <person name="Morin E."/>
            <person name="Otillar R."/>
            <person name="Lindquist E.A."/>
            <person name="Sun H."/>
            <person name="LaButti K.M."/>
            <person name="Schmutz J."/>
            <person name="Jabbour D."/>
            <person name="Luo H."/>
            <person name="Baker S.E."/>
            <person name="Pisabarro A.G."/>
            <person name="Walton J.D."/>
            <person name="Blanchette R.A."/>
            <person name="Henrissat B."/>
            <person name="Martin F."/>
            <person name="Cullen D."/>
            <person name="Hibbett D.S."/>
            <person name="Grigoriev I.V."/>
        </authorList>
    </citation>
    <scope>NUCLEOTIDE SEQUENCE [LARGE SCALE GENOMIC DNA]</scope>
    <source>
        <strain evidence="5">MUCL 33604</strain>
    </source>
</reference>
<dbReference type="SUPFAM" id="SSF51735">
    <property type="entry name" value="NAD(P)-binding Rossmann-fold domains"/>
    <property type="match status" value="1"/>
</dbReference>
<dbReference type="Pfam" id="PF05368">
    <property type="entry name" value="NmrA"/>
    <property type="match status" value="1"/>
</dbReference>
<sequence length="316" mass="34532">MVSAPTVALIGPTGLVGSAITPTFVQAALSGEIAELRLLTTDLNKPKVQESVKNGDGKVKAFTIDYDQPITLEDPLRGVDVIVSAMGAQGDMDKRKSVLVEAAVKSGVKVYLPSEWGTDHTRTNRYLPLFEKKHHHVLDAQSKGLKVVAVYIGLIMEIAFCKWFGVDSATNTWIVPGTGDQLVAITSKEDVGKYALRVALLSFTQPDIVPTHVGVYSDNRSWNTYADIMGQVAGKPVRREYLTLDEVVKRWDIAKDTLPIHMVGPLIPVLSAENVFDHSGGANELLNPGQRFWKPKTVDDYAREVGGQPWLNSSPL</sequence>
<evidence type="ECO:0000313" key="4">
    <source>
        <dbReference type="EMBL" id="KDQ55650.1"/>
    </source>
</evidence>
<dbReference type="EMBL" id="KL197724">
    <property type="protein sequence ID" value="KDQ55650.1"/>
    <property type="molecule type" value="Genomic_DNA"/>
</dbReference>
<feature type="domain" description="NmrA-like" evidence="3">
    <location>
        <begin position="6"/>
        <end position="266"/>
    </location>
</feature>
<evidence type="ECO:0000259" key="3">
    <source>
        <dbReference type="Pfam" id="PF05368"/>
    </source>
</evidence>
<dbReference type="GO" id="GO:0016491">
    <property type="term" value="F:oxidoreductase activity"/>
    <property type="evidence" value="ECO:0007669"/>
    <property type="project" value="UniProtKB-KW"/>
</dbReference>
<keyword evidence="1" id="KW-0521">NADP</keyword>
<evidence type="ECO:0000313" key="5">
    <source>
        <dbReference type="Proteomes" id="UP000027265"/>
    </source>
</evidence>
<dbReference type="PANTHER" id="PTHR47706">
    <property type="entry name" value="NMRA-LIKE FAMILY PROTEIN"/>
    <property type="match status" value="1"/>
</dbReference>
<dbReference type="InParanoid" id="A0A067PPB1"/>
<organism evidence="4 5">
    <name type="scientific">Jaapia argillacea MUCL 33604</name>
    <dbReference type="NCBI Taxonomy" id="933084"/>
    <lineage>
        <taxon>Eukaryota</taxon>
        <taxon>Fungi</taxon>
        <taxon>Dikarya</taxon>
        <taxon>Basidiomycota</taxon>
        <taxon>Agaricomycotina</taxon>
        <taxon>Agaricomycetes</taxon>
        <taxon>Agaricomycetidae</taxon>
        <taxon>Jaapiales</taxon>
        <taxon>Jaapiaceae</taxon>
        <taxon>Jaapia</taxon>
    </lineage>
</organism>
<gene>
    <name evidence="4" type="ORF">JAAARDRAFT_195485</name>
</gene>
<proteinExistence type="predicted"/>
<dbReference type="STRING" id="933084.A0A067PPB1"/>
<evidence type="ECO:0000256" key="1">
    <source>
        <dbReference type="ARBA" id="ARBA00022857"/>
    </source>
</evidence>
<accession>A0A067PPB1</accession>
<dbReference type="InterPro" id="IPR008030">
    <property type="entry name" value="NmrA-like"/>
</dbReference>
<protein>
    <recommendedName>
        <fullName evidence="3">NmrA-like domain-containing protein</fullName>
    </recommendedName>
</protein>
<name>A0A067PPB1_9AGAM</name>
<dbReference type="OrthoDB" id="9974981at2759"/>
<dbReference type="Gene3D" id="3.90.25.10">
    <property type="entry name" value="UDP-galactose 4-epimerase, domain 1"/>
    <property type="match status" value="1"/>
</dbReference>
<dbReference type="HOGENOM" id="CLU_058266_0_0_1"/>
<dbReference type="InterPro" id="IPR036291">
    <property type="entry name" value="NAD(P)-bd_dom_sf"/>
</dbReference>